<dbReference type="AlphaFoldDB" id="F4RZW4"/>
<feature type="compositionally biased region" description="Acidic residues" evidence="1">
    <location>
        <begin position="507"/>
        <end position="520"/>
    </location>
</feature>
<protein>
    <recommendedName>
        <fullName evidence="2">DUF6589 domain-containing protein</fullName>
    </recommendedName>
</protein>
<evidence type="ECO:0000313" key="4">
    <source>
        <dbReference type="Proteomes" id="UP000001072"/>
    </source>
</evidence>
<evidence type="ECO:0000256" key="1">
    <source>
        <dbReference type="SAM" id="MobiDB-lite"/>
    </source>
</evidence>
<dbReference type="EMBL" id="GL883133">
    <property type="protein sequence ID" value="EGG02116.1"/>
    <property type="molecule type" value="Genomic_DNA"/>
</dbReference>
<dbReference type="GeneID" id="18924092"/>
<evidence type="ECO:0000313" key="3">
    <source>
        <dbReference type="EMBL" id="EGG02116.1"/>
    </source>
</evidence>
<dbReference type="HOGENOM" id="CLU_523825_0_0_1"/>
<sequence length="520" mass="57980">MAKAQHVWASSAGLPSTGRILGKIQDAILKTKVGQEFREDWVLSQAVALVKKQHPPSGKVPKGFYIDTSEVTPEEQHVRKANIRKACLKQKKSTGHTLSNIGLAIDKNINIDSNDELEGNTQPGSLLNVRLDGPGGLREGEGYVEHWEGSFRELQNSKYLERVNRYLNYIGLSVNQVTAIHALEHLGHELKKKIIGFMGEDTLLAPFITLDNIDFQQHIHTSTVEQESTMWHGSWGYTKPIDLAKILPTPTKISDWELTLKSQIPLALVKYVAKPIDTKKIPYPSDNSISGVGKFYNSVLNQTGLSQEKYASQAQVWEGHLGMACIVASDESGCGDFRKGANFATLVEGSWSMSAGDVGRMLRVWKCWSVNAHGMKRLKHYANYLPHLIGTGTSIKRLQDLYLICIPLLRDFLHRLKGHSGLNNVYQSHTNNIDHSSLRSFLRMAHQHDITTCTPYSTLPKGRPTNMYYAGMKVLQSFAREGKLKKFQWPTAEGFHAQTGGRNNDDSGTEDSSIDDGDSE</sequence>
<dbReference type="RefSeq" id="XP_007414653.1">
    <property type="nucleotide sequence ID" value="XM_007414591.1"/>
</dbReference>
<feature type="domain" description="DUF6589" evidence="2">
    <location>
        <begin position="343"/>
        <end position="389"/>
    </location>
</feature>
<organism evidence="4">
    <name type="scientific">Melampsora larici-populina (strain 98AG31 / pathotype 3-4-7)</name>
    <name type="common">Poplar leaf rust fungus</name>
    <dbReference type="NCBI Taxonomy" id="747676"/>
    <lineage>
        <taxon>Eukaryota</taxon>
        <taxon>Fungi</taxon>
        <taxon>Dikarya</taxon>
        <taxon>Basidiomycota</taxon>
        <taxon>Pucciniomycotina</taxon>
        <taxon>Pucciniomycetes</taxon>
        <taxon>Pucciniales</taxon>
        <taxon>Melampsoraceae</taxon>
        <taxon>Melampsora</taxon>
    </lineage>
</organism>
<accession>F4RZW4</accession>
<gene>
    <name evidence="3" type="ORF">MELLADRAFT_110465</name>
</gene>
<dbReference type="Pfam" id="PF20231">
    <property type="entry name" value="DUF6589"/>
    <property type="match status" value="1"/>
</dbReference>
<dbReference type="KEGG" id="mlr:MELLADRAFT_110465"/>
<name>F4RZW4_MELLP</name>
<proteinExistence type="predicted"/>
<dbReference type="InParanoid" id="F4RZW4"/>
<reference evidence="4" key="1">
    <citation type="journal article" date="2011" name="Proc. Natl. Acad. Sci. U.S.A.">
        <title>Obligate biotrophy features unraveled by the genomic analysis of rust fungi.</title>
        <authorList>
            <person name="Duplessis S."/>
            <person name="Cuomo C.A."/>
            <person name="Lin Y.-C."/>
            <person name="Aerts A."/>
            <person name="Tisserant E."/>
            <person name="Veneault-Fourrey C."/>
            <person name="Joly D.L."/>
            <person name="Hacquard S."/>
            <person name="Amselem J."/>
            <person name="Cantarel B.L."/>
            <person name="Chiu R."/>
            <person name="Coutinho P.M."/>
            <person name="Feau N."/>
            <person name="Field M."/>
            <person name="Frey P."/>
            <person name="Gelhaye E."/>
            <person name="Goldberg J."/>
            <person name="Grabherr M.G."/>
            <person name="Kodira C.D."/>
            <person name="Kohler A."/>
            <person name="Kuees U."/>
            <person name="Lindquist E.A."/>
            <person name="Lucas S.M."/>
            <person name="Mago R."/>
            <person name="Mauceli E."/>
            <person name="Morin E."/>
            <person name="Murat C."/>
            <person name="Pangilinan J.L."/>
            <person name="Park R."/>
            <person name="Pearson M."/>
            <person name="Quesneville H."/>
            <person name="Rouhier N."/>
            <person name="Sakthikumar S."/>
            <person name="Salamov A.A."/>
            <person name="Schmutz J."/>
            <person name="Selles B."/>
            <person name="Shapiro H."/>
            <person name="Tanguay P."/>
            <person name="Tuskan G.A."/>
            <person name="Henrissat B."/>
            <person name="Van de Peer Y."/>
            <person name="Rouze P."/>
            <person name="Ellis J.G."/>
            <person name="Dodds P.N."/>
            <person name="Schein J.E."/>
            <person name="Zhong S."/>
            <person name="Hamelin R.C."/>
            <person name="Grigoriev I.V."/>
            <person name="Szabo L.J."/>
            <person name="Martin F."/>
        </authorList>
    </citation>
    <scope>NUCLEOTIDE SEQUENCE [LARGE SCALE GENOMIC DNA]</scope>
    <source>
        <strain evidence="4">98AG31 / pathotype 3-4-7</strain>
    </source>
</reference>
<feature type="region of interest" description="Disordered" evidence="1">
    <location>
        <begin position="494"/>
        <end position="520"/>
    </location>
</feature>
<evidence type="ECO:0000259" key="2">
    <source>
        <dbReference type="Pfam" id="PF20231"/>
    </source>
</evidence>
<keyword evidence="4" id="KW-1185">Reference proteome</keyword>
<dbReference type="Proteomes" id="UP000001072">
    <property type="component" value="Unassembled WGS sequence"/>
</dbReference>
<dbReference type="VEuPathDB" id="FungiDB:MELLADRAFT_110465"/>
<dbReference type="InterPro" id="IPR046496">
    <property type="entry name" value="DUF6589"/>
</dbReference>